<dbReference type="GO" id="GO:0005524">
    <property type="term" value="F:ATP binding"/>
    <property type="evidence" value="ECO:0007669"/>
    <property type="project" value="UniProtKB-KW"/>
</dbReference>
<dbReference type="AlphaFoldDB" id="A0A2M8G8T7"/>
<evidence type="ECO:0000313" key="6">
    <source>
        <dbReference type="EMBL" id="PJC69801.1"/>
    </source>
</evidence>
<gene>
    <name evidence="6" type="ORF">CO014_01580</name>
</gene>
<dbReference type="InterPro" id="IPR004101">
    <property type="entry name" value="Mur_ligase_C"/>
</dbReference>
<organism evidence="6 7">
    <name type="scientific">Candidatus Tagabacteria bacterium CG_4_8_14_3_um_filter_41_8</name>
    <dbReference type="NCBI Taxonomy" id="1975018"/>
    <lineage>
        <taxon>Bacteria</taxon>
        <taxon>Candidatus Tagaibacteriota</taxon>
    </lineage>
</organism>
<dbReference type="InterPro" id="IPR013221">
    <property type="entry name" value="Mur_ligase_cen"/>
</dbReference>
<evidence type="ECO:0000259" key="5">
    <source>
        <dbReference type="Pfam" id="PF08245"/>
    </source>
</evidence>
<dbReference type="PANTHER" id="PTHR43024">
    <property type="entry name" value="UDP-N-ACETYLMURAMOYL-TRIPEPTIDE--D-ALANYL-D-ALANINE LIGASE"/>
    <property type="match status" value="1"/>
</dbReference>
<dbReference type="Pfam" id="PF02875">
    <property type="entry name" value="Mur_ligase_C"/>
    <property type="match status" value="1"/>
</dbReference>
<feature type="domain" description="Mur ligase central" evidence="5">
    <location>
        <begin position="4"/>
        <end position="116"/>
    </location>
</feature>
<evidence type="ECO:0000256" key="3">
    <source>
        <dbReference type="ARBA" id="ARBA00022840"/>
    </source>
</evidence>
<feature type="non-terminal residue" evidence="6">
    <location>
        <position position="1"/>
    </location>
</feature>
<dbReference type="SUPFAM" id="SSF53244">
    <property type="entry name" value="MurD-like peptide ligases, peptide-binding domain"/>
    <property type="match status" value="1"/>
</dbReference>
<keyword evidence="2" id="KW-0547">Nucleotide-binding</keyword>
<accession>A0A2M8G8T7</accession>
<dbReference type="Proteomes" id="UP000229041">
    <property type="component" value="Unassembled WGS sequence"/>
</dbReference>
<dbReference type="Pfam" id="PF08245">
    <property type="entry name" value="Mur_ligase_M"/>
    <property type="match status" value="1"/>
</dbReference>
<dbReference type="InterPro" id="IPR051046">
    <property type="entry name" value="MurCDEF_CellWall_CoF430Synth"/>
</dbReference>
<dbReference type="SUPFAM" id="SSF53623">
    <property type="entry name" value="MurD-like peptide ligases, catalytic domain"/>
    <property type="match status" value="1"/>
</dbReference>
<protein>
    <recommendedName>
        <fullName evidence="8">UDP-N-acetylmuramoyl-tripeptide--D-alanyl-D-alanine ligase</fullName>
    </recommendedName>
</protein>
<dbReference type="Gene3D" id="3.40.1190.10">
    <property type="entry name" value="Mur-like, catalytic domain"/>
    <property type="match status" value="1"/>
</dbReference>
<proteinExistence type="predicted"/>
<dbReference type="Gene3D" id="3.90.190.20">
    <property type="entry name" value="Mur ligase, C-terminal domain"/>
    <property type="match status" value="1"/>
</dbReference>
<feature type="domain" description="Mur ligase C-terminal" evidence="4">
    <location>
        <begin position="139"/>
        <end position="264"/>
    </location>
</feature>
<evidence type="ECO:0000256" key="1">
    <source>
        <dbReference type="ARBA" id="ARBA00022598"/>
    </source>
</evidence>
<evidence type="ECO:0000313" key="7">
    <source>
        <dbReference type="Proteomes" id="UP000229041"/>
    </source>
</evidence>
<dbReference type="GO" id="GO:0016881">
    <property type="term" value="F:acid-amino acid ligase activity"/>
    <property type="evidence" value="ECO:0007669"/>
    <property type="project" value="InterPro"/>
</dbReference>
<evidence type="ECO:0008006" key="8">
    <source>
        <dbReference type="Google" id="ProtNLM"/>
    </source>
</evidence>
<comment type="caution">
    <text evidence="6">The sequence shown here is derived from an EMBL/GenBank/DDBJ whole genome shotgun (WGS) entry which is preliminary data.</text>
</comment>
<dbReference type="InterPro" id="IPR036565">
    <property type="entry name" value="Mur-like_cat_sf"/>
</dbReference>
<evidence type="ECO:0000259" key="4">
    <source>
        <dbReference type="Pfam" id="PF02875"/>
    </source>
</evidence>
<dbReference type="PANTHER" id="PTHR43024:SF1">
    <property type="entry name" value="UDP-N-ACETYLMURAMOYL-TRIPEPTIDE--D-ALANYL-D-ALANINE LIGASE"/>
    <property type="match status" value="1"/>
</dbReference>
<dbReference type="InterPro" id="IPR036615">
    <property type="entry name" value="Mur_ligase_C_dom_sf"/>
</dbReference>
<keyword evidence="1" id="KW-0436">Ligase</keyword>
<keyword evidence="3" id="KW-0067">ATP-binding</keyword>
<name>A0A2M8G8T7_9BACT</name>
<evidence type="ECO:0000256" key="2">
    <source>
        <dbReference type="ARBA" id="ARBA00022741"/>
    </source>
</evidence>
<dbReference type="EMBL" id="PFQR01000041">
    <property type="protein sequence ID" value="PJC69801.1"/>
    <property type="molecule type" value="Genomic_DNA"/>
</dbReference>
<reference evidence="7" key="1">
    <citation type="submission" date="2017-09" db="EMBL/GenBank/DDBJ databases">
        <title>Depth-based differentiation of microbial function through sediment-hosted aquifers and enrichment of novel symbionts in the deep terrestrial subsurface.</title>
        <authorList>
            <person name="Probst A.J."/>
            <person name="Ladd B."/>
            <person name="Jarett J.K."/>
            <person name="Geller-Mcgrath D.E."/>
            <person name="Sieber C.M.K."/>
            <person name="Emerson J.B."/>
            <person name="Anantharaman K."/>
            <person name="Thomas B.C."/>
            <person name="Malmstrom R."/>
            <person name="Stieglmeier M."/>
            <person name="Klingl A."/>
            <person name="Woyke T."/>
            <person name="Ryan C.M."/>
            <person name="Banfield J.F."/>
        </authorList>
    </citation>
    <scope>NUCLEOTIDE SEQUENCE [LARGE SCALE GENOMIC DNA]</scope>
</reference>
<sequence>IPPHVEFFAGPESLVQEKMKLIQGFDQKHFVILNGDDKTLCEAKSKIQAKIISFGFNEENDLRASNYHITFRKEGEKEIPEGITFKVDYKGSSVPVRIFGAFGKHLAYSALAALGVGLSQDFNLIDISESLSQYKAPPGRLRLIEGIKNTYILDDTYNASPKAVHAALDTLEELPATGRKIAVLGDMLELGKYTVEAHKAIADRVIKVANIIFAVGLRAKFIGEEAKSQGFSSDNIFEFSTSQEAGRVLQEIMKEGDLILIKGSQGMRMEKITEETMAHPEDKEKLLVRQEKEWGKK</sequence>